<dbReference type="PANTHER" id="PTHR45737">
    <property type="entry name" value="VON WILLEBRAND FACTOR A DOMAIN-CONTAINING PROTEIN 5A"/>
    <property type="match status" value="1"/>
</dbReference>
<comment type="caution">
    <text evidence="3">The sequence shown here is derived from an EMBL/GenBank/DDBJ whole genome shotgun (WGS) entry which is preliminary data.</text>
</comment>
<dbReference type="EMBL" id="CAJOBA010047827">
    <property type="protein sequence ID" value="CAF4205831.1"/>
    <property type="molecule type" value="Genomic_DNA"/>
</dbReference>
<evidence type="ECO:0000313" key="3">
    <source>
        <dbReference type="EMBL" id="CAF4205831.1"/>
    </source>
</evidence>
<reference evidence="3" key="1">
    <citation type="submission" date="2021-02" db="EMBL/GenBank/DDBJ databases">
        <authorList>
            <person name="Nowell W R."/>
        </authorList>
    </citation>
    <scope>NUCLEOTIDE SEQUENCE</scope>
</reference>
<dbReference type="AlphaFoldDB" id="A0A8S2S776"/>
<dbReference type="PANTHER" id="PTHR45737:SF6">
    <property type="entry name" value="VON WILLEBRAND FACTOR A DOMAIN-CONTAINING PROTEIN 5A"/>
    <property type="match status" value="1"/>
</dbReference>
<dbReference type="Proteomes" id="UP000677228">
    <property type="component" value="Unassembled WGS sequence"/>
</dbReference>
<name>A0A8S2S776_9BILA</name>
<evidence type="ECO:0000313" key="4">
    <source>
        <dbReference type="Proteomes" id="UP000682733"/>
    </source>
</evidence>
<dbReference type="Proteomes" id="UP000682733">
    <property type="component" value="Unassembled WGS sequence"/>
</dbReference>
<proteinExistence type="predicted"/>
<evidence type="ECO:0000256" key="1">
    <source>
        <dbReference type="SAM" id="MobiDB-lite"/>
    </source>
</evidence>
<gene>
    <name evidence="2" type="ORF">OVA965_LOCUS32922</name>
    <name evidence="3" type="ORF">TMI583_LOCUS33796</name>
</gene>
<feature type="region of interest" description="Disordered" evidence="1">
    <location>
        <begin position="158"/>
        <end position="177"/>
    </location>
</feature>
<sequence length="281" mass="31216">MSTSSRIFSFGLGASPSRSLIKGLARTTNGRFVFIPPNTQVDVHVAEQLEKALQPCITNVQVKWNLDGIETVPSETPPVYANDRLIIYGLIEKADNFDHTTTVELHKNEVQLGVAKVDRVPSNGGDQMINRLAAKALIRELQHSKQPSSAAINKGSLQTRFQQQEEENTTIPPPSKYDSKQRILDLSLKYNILSPHTSFVGIEKRVNGHNTDMVLREVPIKTNFDNSSLVDKFSVNNNTALLLNSSFQISVDDQQLQSSGSLYCIVVDTSLLIKLLEIEPF</sequence>
<accession>A0A8S2S776</accession>
<organism evidence="3 4">
    <name type="scientific">Didymodactylos carnosus</name>
    <dbReference type="NCBI Taxonomy" id="1234261"/>
    <lineage>
        <taxon>Eukaryota</taxon>
        <taxon>Metazoa</taxon>
        <taxon>Spiralia</taxon>
        <taxon>Gnathifera</taxon>
        <taxon>Rotifera</taxon>
        <taxon>Eurotatoria</taxon>
        <taxon>Bdelloidea</taxon>
        <taxon>Philodinida</taxon>
        <taxon>Philodinidae</taxon>
        <taxon>Didymodactylos</taxon>
    </lineage>
</organism>
<dbReference type="EMBL" id="CAJNOK010026105">
    <property type="protein sequence ID" value="CAF1398412.1"/>
    <property type="molecule type" value="Genomic_DNA"/>
</dbReference>
<protein>
    <submittedName>
        <fullName evidence="3">Uncharacterized protein</fullName>
    </submittedName>
</protein>
<evidence type="ECO:0000313" key="2">
    <source>
        <dbReference type="EMBL" id="CAF1398412.1"/>
    </source>
</evidence>